<feature type="domain" description="IRF tryptophan pentad repeat" evidence="2">
    <location>
        <begin position="145"/>
        <end position="244"/>
    </location>
</feature>
<comment type="caution">
    <text evidence="3">The sequence shown here is derived from an EMBL/GenBank/DDBJ whole genome shotgun (WGS) entry which is preliminary data.</text>
</comment>
<proteinExistence type="predicted"/>
<dbReference type="PROSITE" id="PS51507">
    <property type="entry name" value="IRF_2"/>
    <property type="match status" value="1"/>
</dbReference>
<dbReference type="GO" id="GO:0005634">
    <property type="term" value="C:nucleus"/>
    <property type="evidence" value="ECO:0007669"/>
    <property type="project" value="TreeGrafter"/>
</dbReference>
<keyword evidence="4" id="KW-1185">Reference proteome</keyword>
<dbReference type="Gene3D" id="1.10.10.10">
    <property type="entry name" value="Winged helix-like DNA-binding domain superfamily/Winged helix DNA-binding domain"/>
    <property type="match status" value="1"/>
</dbReference>
<reference evidence="3" key="1">
    <citation type="submission" date="2023-11" db="EMBL/GenBank/DDBJ databases">
        <title>Genome assemblies of two species of porcelain crab, Petrolisthes cinctipes and Petrolisthes manimaculis (Anomura: Porcellanidae).</title>
        <authorList>
            <person name="Angst P."/>
        </authorList>
    </citation>
    <scope>NUCLEOTIDE SEQUENCE</scope>
    <source>
        <strain evidence="3">PB745_02</strain>
        <tissue evidence="3">Gill</tissue>
    </source>
</reference>
<sequence length="556" mass="62030">MRSWSRGSRMEWRRGWSGDSRRGVDSIIWEEGLGSVGCMCPLVLYSGYNNVLDTTVEAGSPDGSRGVSSLEKRCGNVEDSPGCAWYKIVLCMTIAAQKDVKVAGVMMGVSAWWQGQRCEDTAVIMTPVPTIVDAPMDLSLKNKKKMRLEEFLRQNLDQAPAGRVIQWVNRNEGVFRILWTHQSSGAFTQQDAALFRYWALARGKPPNLSSVELKQSLRMALNKSPSVQRLNSIHDEYRYFRFTEWGSRKASSSSRSCQRPHTYSPTEEANRKRSSPSARPSPSLIHHQQEAPHIAGSSHFLPDPLLVKSEVPLEQMALPWPSHDLKKPLECRQGNTNCSIPLEKSPDPFTFDKPGDTHSLENEIKYFSTLAKPMTFFGEDNATNPFALEKLTDPFALKKSKRHIPSSHHLDEHLGRVMWQEKQATRSTLLAAHLMERSPRSSGFSHLIETNRVPETHHLPLSSSSELFPSVPCGASDAYNAGTSVYNGGSSSFGDGAIMYGGAMSNFDTSSNLERCAFNGGVNAYIGKTSTYSDDLFRSHCETFGYHVHNRATPLY</sequence>
<feature type="region of interest" description="Disordered" evidence="1">
    <location>
        <begin position="251"/>
        <end position="297"/>
    </location>
</feature>
<dbReference type="PANTHER" id="PTHR11949:SF17">
    <property type="entry name" value="IRF TRYPTOPHAN PENTAD REPEAT DOMAIN-CONTAINING PROTEIN"/>
    <property type="match status" value="1"/>
</dbReference>
<accession>A0AAE1PFF3</accession>
<name>A0AAE1PFF3_9EUCA</name>
<gene>
    <name evidence="3" type="ORF">Pmani_021747</name>
</gene>
<dbReference type="EMBL" id="JAWZYT010002134">
    <property type="protein sequence ID" value="KAK4306432.1"/>
    <property type="molecule type" value="Genomic_DNA"/>
</dbReference>
<dbReference type="InterPro" id="IPR036388">
    <property type="entry name" value="WH-like_DNA-bd_sf"/>
</dbReference>
<dbReference type="Pfam" id="PF00605">
    <property type="entry name" value="IRF"/>
    <property type="match status" value="1"/>
</dbReference>
<dbReference type="GO" id="GO:0000981">
    <property type="term" value="F:DNA-binding transcription factor activity, RNA polymerase II-specific"/>
    <property type="evidence" value="ECO:0007669"/>
    <property type="project" value="TreeGrafter"/>
</dbReference>
<dbReference type="PANTHER" id="PTHR11949">
    <property type="entry name" value="INTERFERON REGULATORY FACTOR"/>
    <property type="match status" value="1"/>
</dbReference>
<dbReference type="InterPro" id="IPR001346">
    <property type="entry name" value="Interferon_reg_fact_DNA-bd_dom"/>
</dbReference>
<organism evidence="3 4">
    <name type="scientific">Petrolisthes manimaculis</name>
    <dbReference type="NCBI Taxonomy" id="1843537"/>
    <lineage>
        <taxon>Eukaryota</taxon>
        <taxon>Metazoa</taxon>
        <taxon>Ecdysozoa</taxon>
        <taxon>Arthropoda</taxon>
        <taxon>Crustacea</taxon>
        <taxon>Multicrustacea</taxon>
        <taxon>Malacostraca</taxon>
        <taxon>Eumalacostraca</taxon>
        <taxon>Eucarida</taxon>
        <taxon>Decapoda</taxon>
        <taxon>Pleocyemata</taxon>
        <taxon>Anomura</taxon>
        <taxon>Galatheoidea</taxon>
        <taxon>Porcellanidae</taxon>
        <taxon>Petrolisthes</taxon>
    </lineage>
</organism>
<evidence type="ECO:0000313" key="4">
    <source>
        <dbReference type="Proteomes" id="UP001292094"/>
    </source>
</evidence>
<dbReference type="SUPFAM" id="SSF46785">
    <property type="entry name" value="Winged helix' DNA-binding domain"/>
    <property type="match status" value="1"/>
</dbReference>
<dbReference type="AlphaFoldDB" id="A0AAE1PFF3"/>
<evidence type="ECO:0000313" key="3">
    <source>
        <dbReference type="EMBL" id="KAK4306432.1"/>
    </source>
</evidence>
<evidence type="ECO:0000256" key="1">
    <source>
        <dbReference type="SAM" id="MobiDB-lite"/>
    </source>
</evidence>
<evidence type="ECO:0000259" key="2">
    <source>
        <dbReference type="PROSITE" id="PS51507"/>
    </source>
</evidence>
<feature type="compositionally biased region" description="Polar residues" evidence="1">
    <location>
        <begin position="257"/>
        <end position="267"/>
    </location>
</feature>
<dbReference type="Proteomes" id="UP001292094">
    <property type="component" value="Unassembled WGS sequence"/>
</dbReference>
<protein>
    <recommendedName>
        <fullName evidence="2">IRF tryptophan pentad repeat domain-containing protein</fullName>
    </recommendedName>
</protein>
<dbReference type="InterPro" id="IPR036390">
    <property type="entry name" value="WH_DNA-bd_sf"/>
</dbReference>
<dbReference type="GO" id="GO:0000978">
    <property type="term" value="F:RNA polymerase II cis-regulatory region sequence-specific DNA binding"/>
    <property type="evidence" value="ECO:0007669"/>
    <property type="project" value="TreeGrafter"/>
</dbReference>